<gene>
    <name evidence="2" type="ORF">MENT_LOCUS34696</name>
</gene>
<evidence type="ECO:0000259" key="1">
    <source>
        <dbReference type="Pfam" id="PF07714"/>
    </source>
</evidence>
<organism evidence="2 3">
    <name type="scientific">Meloidogyne enterolobii</name>
    <name type="common">Root-knot nematode worm</name>
    <name type="synonym">Meloidogyne mayaguensis</name>
    <dbReference type="NCBI Taxonomy" id="390850"/>
    <lineage>
        <taxon>Eukaryota</taxon>
        <taxon>Metazoa</taxon>
        <taxon>Ecdysozoa</taxon>
        <taxon>Nematoda</taxon>
        <taxon>Chromadorea</taxon>
        <taxon>Rhabditida</taxon>
        <taxon>Tylenchina</taxon>
        <taxon>Tylenchomorpha</taxon>
        <taxon>Tylenchoidea</taxon>
        <taxon>Meloidogynidae</taxon>
        <taxon>Meloidogyninae</taxon>
        <taxon>Meloidogyne</taxon>
    </lineage>
</organism>
<accession>A0A6V7W5M7</accession>
<evidence type="ECO:0000313" key="3">
    <source>
        <dbReference type="Proteomes" id="UP000580250"/>
    </source>
</evidence>
<name>A0A6V7W5M7_MELEN</name>
<dbReference type="GO" id="GO:0004672">
    <property type="term" value="F:protein kinase activity"/>
    <property type="evidence" value="ECO:0007669"/>
    <property type="project" value="InterPro"/>
</dbReference>
<evidence type="ECO:0000313" key="2">
    <source>
        <dbReference type="EMBL" id="CAD2182485.1"/>
    </source>
</evidence>
<dbReference type="Gene3D" id="1.10.510.10">
    <property type="entry name" value="Transferase(Phosphotransferase) domain 1"/>
    <property type="match status" value="1"/>
</dbReference>
<dbReference type="OrthoDB" id="339325at2759"/>
<proteinExistence type="predicted"/>
<dbReference type="InterPro" id="IPR001245">
    <property type="entry name" value="Ser-Thr/Tyr_kinase_cat_dom"/>
</dbReference>
<dbReference type="Pfam" id="PF07714">
    <property type="entry name" value="PK_Tyr_Ser-Thr"/>
    <property type="match status" value="1"/>
</dbReference>
<dbReference type="SUPFAM" id="SSF56112">
    <property type="entry name" value="Protein kinase-like (PK-like)"/>
    <property type="match status" value="1"/>
</dbReference>
<comment type="caution">
    <text evidence="2">The sequence shown here is derived from an EMBL/GenBank/DDBJ whole genome shotgun (WGS) entry which is preliminary data.</text>
</comment>
<dbReference type="EMBL" id="CAJEWN010000432">
    <property type="protein sequence ID" value="CAD2182485.1"/>
    <property type="molecule type" value="Genomic_DNA"/>
</dbReference>
<dbReference type="Proteomes" id="UP000580250">
    <property type="component" value="Unassembled WGS sequence"/>
</dbReference>
<reference evidence="2 3" key="1">
    <citation type="submission" date="2020-08" db="EMBL/GenBank/DDBJ databases">
        <authorList>
            <person name="Koutsovoulos G."/>
            <person name="Danchin GJ E."/>
        </authorList>
    </citation>
    <scope>NUCLEOTIDE SEQUENCE [LARGE SCALE GENOMIC DNA]</scope>
</reference>
<sequence>MIDVWSFANFLWELLSRKIPYKNQGIYTIRNFMKNDLPLPLPDDLPLEMRKIFESCWKKFL</sequence>
<dbReference type="InterPro" id="IPR011009">
    <property type="entry name" value="Kinase-like_dom_sf"/>
</dbReference>
<dbReference type="AlphaFoldDB" id="A0A6V7W5M7"/>
<feature type="domain" description="Serine-threonine/tyrosine-protein kinase catalytic" evidence="1">
    <location>
        <begin position="3"/>
        <end position="59"/>
    </location>
</feature>
<protein>
    <recommendedName>
        <fullName evidence="1">Serine-threonine/tyrosine-protein kinase catalytic domain-containing protein</fullName>
    </recommendedName>
</protein>